<keyword evidence="2" id="KW-1133">Transmembrane helix</keyword>
<evidence type="ECO:0000313" key="3">
    <source>
        <dbReference type="EMBL" id="MEE4586663.1"/>
    </source>
</evidence>
<protein>
    <recommendedName>
        <fullName evidence="5">DUF4760 domain-containing protein</fullName>
    </recommendedName>
</protein>
<dbReference type="EMBL" id="JAZBJQ010000019">
    <property type="protein sequence ID" value="MEE4586663.1"/>
    <property type="molecule type" value="Genomic_DNA"/>
</dbReference>
<proteinExistence type="predicted"/>
<feature type="region of interest" description="Disordered" evidence="1">
    <location>
        <begin position="182"/>
        <end position="210"/>
    </location>
</feature>
<feature type="transmembrane region" description="Helical" evidence="2">
    <location>
        <begin position="12"/>
        <end position="31"/>
    </location>
</feature>
<accession>A0ABD5JE44</accession>
<comment type="caution">
    <text evidence="3">The sequence shown here is derived from an EMBL/GenBank/DDBJ whole genome shotgun (WGS) entry which is preliminary data.</text>
</comment>
<dbReference type="RefSeq" id="WP_125756576.1">
    <property type="nucleotide sequence ID" value="NZ_CP127865.1"/>
</dbReference>
<reference evidence="3 4" key="1">
    <citation type="submission" date="2023-11" db="EMBL/GenBank/DDBJ databases">
        <title>30 novel species of actinomycetes from the DSMZ collection.</title>
        <authorList>
            <person name="Nouioui I."/>
        </authorList>
    </citation>
    <scope>NUCLEOTIDE SEQUENCE [LARGE SCALE GENOMIC DNA]</scope>
    <source>
        <strain evidence="3 4">DSM 41602</strain>
    </source>
</reference>
<keyword evidence="2" id="KW-0472">Membrane</keyword>
<evidence type="ECO:0000256" key="1">
    <source>
        <dbReference type="SAM" id="MobiDB-lite"/>
    </source>
</evidence>
<keyword evidence="2" id="KW-0812">Transmembrane</keyword>
<gene>
    <name evidence="3" type="ORF">V2K49_26615</name>
</gene>
<evidence type="ECO:0000313" key="4">
    <source>
        <dbReference type="Proteomes" id="UP001354649"/>
    </source>
</evidence>
<evidence type="ECO:0008006" key="5">
    <source>
        <dbReference type="Google" id="ProtNLM"/>
    </source>
</evidence>
<evidence type="ECO:0000256" key="2">
    <source>
        <dbReference type="SAM" id="Phobius"/>
    </source>
</evidence>
<sequence>MTDWTDLISQALSALLGTVVGGAITVLVARWQTAKTINAQTQLAAEQHAASVQLARAERERDNSAAAAKLLLERLADLYAWLPSLPDVALENPRLSEHARVRCAEAMESVRRGMFTELFSITDTEMRERYRVLVRLVYDAGRRGAGGQRPERLIRDVRSYLRYVQVSLGFVIDGEPLPIHEEPPILDRDSPAVWSPSSSSVIWSDPADGS</sequence>
<feature type="compositionally biased region" description="Low complexity" evidence="1">
    <location>
        <begin position="191"/>
        <end position="210"/>
    </location>
</feature>
<name>A0ABD5JE44_9ACTN</name>
<organism evidence="3 4">
    <name type="scientific">Streptomyces antimycoticus</name>
    <dbReference type="NCBI Taxonomy" id="68175"/>
    <lineage>
        <taxon>Bacteria</taxon>
        <taxon>Bacillati</taxon>
        <taxon>Actinomycetota</taxon>
        <taxon>Actinomycetes</taxon>
        <taxon>Kitasatosporales</taxon>
        <taxon>Streptomycetaceae</taxon>
        <taxon>Streptomyces</taxon>
        <taxon>Streptomyces violaceusniger group</taxon>
    </lineage>
</organism>
<dbReference type="Proteomes" id="UP001354649">
    <property type="component" value="Unassembled WGS sequence"/>
</dbReference>
<dbReference type="AlphaFoldDB" id="A0ABD5JE44"/>